<organism evidence="1 2">
    <name type="scientific">Catharanthus roseus</name>
    <name type="common">Madagascar periwinkle</name>
    <name type="synonym">Vinca rosea</name>
    <dbReference type="NCBI Taxonomy" id="4058"/>
    <lineage>
        <taxon>Eukaryota</taxon>
        <taxon>Viridiplantae</taxon>
        <taxon>Streptophyta</taxon>
        <taxon>Embryophyta</taxon>
        <taxon>Tracheophyta</taxon>
        <taxon>Spermatophyta</taxon>
        <taxon>Magnoliopsida</taxon>
        <taxon>eudicotyledons</taxon>
        <taxon>Gunneridae</taxon>
        <taxon>Pentapetalae</taxon>
        <taxon>asterids</taxon>
        <taxon>lamiids</taxon>
        <taxon>Gentianales</taxon>
        <taxon>Apocynaceae</taxon>
        <taxon>Rauvolfioideae</taxon>
        <taxon>Vinceae</taxon>
        <taxon>Catharanthinae</taxon>
        <taxon>Catharanthus</taxon>
    </lineage>
</organism>
<comment type="caution">
    <text evidence="1">The sequence shown here is derived from an EMBL/GenBank/DDBJ whole genome shotgun (WGS) entry which is preliminary data.</text>
</comment>
<name>A0ACC0BXQ8_CATRO</name>
<reference evidence="2" key="1">
    <citation type="journal article" date="2023" name="Nat. Plants">
        <title>Single-cell RNA sequencing provides a high-resolution roadmap for understanding the multicellular compartmentation of specialized metabolism.</title>
        <authorList>
            <person name="Sun S."/>
            <person name="Shen X."/>
            <person name="Li Y."/>
            <person name="Li Y."/>
            <person name="Wang S."/>
            <person name="Li R."/>
            <person name="Zhang H."/>
            <person name="Shen G."/>
            <person name="Guo B."/>
            <person name="Wei J."/>
            <person name="Xu J."/>
            <person name="St-Pierre B."/>
            <person name="Chen S."/>
            <person name="Sun C."/>
        </authorList>
    </citation>
    <scope>NUCLEOTIDE SEQUENCE [LARGE SCALE GENOMIC DNA]</scope>
</reference>
<evidence type="ECO:0000313" key="1">
    <source>
        <dbReference type="EMBL" id="KAI5677373.1"/>
    </source>
</evidence>
<proteinExistence type="predicted"/>
<gene>
    <name evidence="1" type="ORF">M9H77_08323</name>
</gene>
<sequence>MLKTWRELLTHLVVDCLRSRRPSVTSCIYLVVRSSLTRVEIMSLGSCGQASRANAKELSGCWSLLAAWMYLYFPLFVPPVRAGARLCKPYIQKSSRLRTDLMRLLIYGLLRDRRPANNRVYMVKNVFIEILWLEAPSHLLTSTWISILAISPSRCTDDYMPWFLSHTHPRIQNPDRLPRGMQLPTIAPITPQVLLDTVARELDHDDIDDGTKVSRASDMIKRYHQTRR</sequence>
<evidence type="ECO:0000313" key="2">
    <source>
        <dbReference type="Proteomes" id="UP001060085"/>
    </source>
</evidence>
<protein>
    <submittedName>
        <fullName evidence="1">Uncharacterized protein</fullName>
    </submittedName>
</protein>
<dbReference type="EMBL" id="CM044702">
    <property type="protein sequence ID" value="KAI5677373.1"/>
    <property type="molecule type" value="Genomic_DNA"/>
</dbReference>
<keyword evidence="2" id="KW-1185">Reference proteome</keyword>
<dbReference type="Proteomes" id="UP001060085">
    <property type="component" value="Linkage Group LG02"/>
</dbReference>
<accession>A0ACC0BXQ8</accession>